<dbReference type="PANTHER" id="PTHR43076">
    <property type="entry name" value="FO SYNTHASE (COFH)"/>
    <property type="match status" value="1"/>
</dbReference>
<dbReference type="EMBL" id="BAABWH010000001">
    <property type="protein sequence ID" value="GAA6144639.1"/>
    <property type="molecule type" value="Genomic_DNA"/>
</dbReference>
<dbReference type="InterPro" id="IPR007197">
    <property type="entry name" value="rSAM"/>
</dbReference>
<reference evidence="9 10" key="1">
    <citation type="submission" date="2024-04" db="EMBL/GenBank/DDBJ databases">
        <title>Draft genome sequence of Thalassolituus maritimus NBRC 116585.</title>
        <authorList>
            <person name="Miyakawa T."/>
            <person name="Kusuya Y."/>
            <person name="Miura T."/>
        </authorList>
    </citation>
    <scope>NUCLEOTIDE SEQUENCE [LARGE SCALE GENOMIC DNA]</scope>
    <source>
        <strain evidence="9 10">5NW40-0001</strain>
    </source>
</reference>
<dbReference type="SFLD" id="SFLDS00029">
    <property type="entry name" value="Radical_SAM"/>
    <property type="match status" value="1"/>
</dbReference>
<dbReference type="Pfam" id="PF04055">
    <property type="entry name" value="Radical_SAM"/>
    <property type="match status" value="1"/>
</dbReference>
<dbReference type="PROSITE" id="PS51918">
    <property type="entry name" value="RADICAL_SAM"/>
    <property type="match status" value="1"/>
</dbReference>
<accession>A0ABP9ZWW8</accession>
<name>A0ABP9ZWW8_9GAMM</name>
<evidence type="ECO:0000256" key="1">
    <source>
        <dbReference type="ARBA" id="ARBA00001966"/>
    </source>
</evidence>
<dbReference type="PIRSF" id="PIRSF020870">
    <property type="entry name" value="Radical_SAM_bac_prd"/>
    <property type="match status" value="1"/>
</dbReference>
<dbReference type="NCBIfam" id="NF045502">
    <property type="entry name" value="variant_rSAM"/>
    <property type="match status" value="1"/>
</dbReference>
<dbReference type="InterPro" id="IPR058240">
    <property type="entry name" value="rSAM_sf"/>
</dbReference>
<keyword evidence="5" id="KW-0408">Iron</keyword>
<proteinExistence type="predicted"/>
<keyword evidence="4" id="KW-0479">Metal-binding</keyword>
<keyword evidence="6" id="KW-0411">Iron-sulfur</keyword>
<gene>
    <name evidence="9" type="ORF">NBRC116585_07560</name>
</gene>
<evidence type="ECO:0000256" key="2">
    <source>
        <dbReference type="ARBA" id="ARBA00022485"/>
    </source>
</evidence>
<protein>
    <submittedName>
        <fullName evidence="9">MSMEG_0568 family radical SAM protein</fullName>
    </submittedName>
</protein>
<evidence type="ECO:0000256" key="3">
    <source>
        <dbReference type="ARBA" id="ARBA00022691"/>
    </source>
</evidence>
<dbReference type="InterPro" id="IPR034405">
    <property type="entry name" value="F420"/>
</dbReference>
<dbReference type="SFLD" id="SFLDG01107">
    <property type="entry name" value="Uncharacterised_Radical_SAM_Su"/>
    <property type="match status" value="1"/>
</dbReference>
<dbReference type="Proteomes" id="UP001481413">
    <property type="component" value="Unassembled WGS sequence"/>
</dbReference>
<feature type="region of interest" description="Disordered" evidence="7">
    <location>
        <begin position="20"/>
        <end position="42"/>
    </location>
</feature>
<evidence type="ECO:0000313" key="9">
    <source>
        <dbReference type="EMBL" id="GAA6144639.1"/>
    </source>
</evidence>
<evidence type="ECO:0000256" key="5">
    <source>
        <dbReference type="ARBA" id="ARBA00023004"/>
    </source>
</evidence>
<evidence type="ECO:0000256" key="6">
    <source>
        <dbReference type="ARBA" id="ARBA00023014"/>
    </source>
</evidence>
<comment type="caution">
    <text evidence="9">The sequence shown here is derived from an EMBL/GenBank/DDBJ whole genome shotgun (WGS) entry which is preliminary data.</text>
</comment>
<organism evidence="9 10">
    <name type="scientific">Thalassolituus maritimus</name>
    <dbReference type="NCBI Taxonomy" id="484498"/>
    <lineage>
        <taxon>Bacteria</taxon>
        <taxon>Pseudomonadati</taxon>
        <taxon>Pseudomonadota</taxon>
        <taxon>Gammaproteobacteria</taxon>
        <taxon>Oceanospirillales</taxon>
        <taxon>Oceanospirillaceae</taxon>
        <taxon>Thalassolituus</taxon>
    </lineage>
</organism>
<evidence type="ECO:0000259" key="8">
    <source>
        <dbReference type="PROSITE" id="PS51918"/>
    </source>
</evidence>
<dbReference type="PANTHER" id="PTHR43076:SF1">
    <property type="entry name" value="LIPOYL SYNTHASE 2"/>
    <property type="match status" value="1"/>
</dbReference>
<keyword evidence="2" id="KW-0004">4Fe-4S</keyword>
<dbReference type="RefSeq" id="WP_353293563.1">
    <property type="nucleotide sequence ID" value="NZ_BAABWH010000001.1"/>
</dbReference>
<dbReference type="SUPFAM" id="SSF102114">
    <property type="entry name" value="Radical SAM enzymes"/>
    <property type="match status" value="1"/>
</dbReference>
<keyword evidence="3" id="KW-0949">S-adenosyl-L-methionine</keyword>
<sequence>MNQRMTERNLINALQTQGLRLTRPDQRHVSRRGGAGPTDHQAVTIGDSTVMVPVFTEPAMQSPFVLDGQGGTTLMQETPEGLIPLADVSFASDPAFYSRTTADGIPYQQIATLHGKDVLATTVLQTCIRYQSRKKTCQFCSIGQSLSAGRTIERKSPAQLAEVAKVAVELDGVKHMVMTTGTPGTSDRGAAILCESVEAVKAAVDIPIQVQCEPPDNDAWFTRLKEAGADALGMHLEAVTETVRQRVMPGKARVSVREYMRAFKVAVEVFGRGQVSTYILAGLGDSQEDILAVCDELIALGVYPFVVPFVPVRGTPLEDHTPPTAEFMDSILRPLSARLRSAGLLAADIKAGCGRCGACSSLASYEKEAPADAH</sequence>
<keyword evidence="10" id="KW-1185">Reference proteome</keyword>
<dbReference type="SMART" id="SM00729">
    <property type="entry name" value="Elp3"/>
    <property type="match status" value="1"/>
</dbReference>
<dbReference type="CDD" id="cd01335">
    <property type="entry name" value="Radical_SAM"/>
    <property type="match status" value="1"/>
</dbReference>
<evidence type="ECO:0000313" key="10">
    <source>
        <dbReference type="Proteomes" id="UP001481413"/>
    </source>
</evidence>
<dbReference type="InterPro" id="IPR016779">
    <property type="entry name" value="rSAM_MSMEG0568"/>
</dbReference>
<dbReference type="NCBIfam" id="TIGR04043">
    <property type="entry name" value="rSAM_MSMEG_0568"/>
    <property type="match status" value="1"/>
</dbReference>
<evidence type="ECO:0000256" key="7">
    <source>
        <dbReference type="SAM" id="MobiDB-lite"/>
    </source>
</evidence>
<evidence type="ECO:0000256" key="4">
    <source>
        <dbReference type="ARBA" id="ARBA00022723"/>
    </source>
</evidence>
<feature type="domain" description="Radical SAM core" evidence="8">
    <location>
        <begin position="111"/>
        <end position="346"/>
    </location>
</feature>
<dbReference type="Gene3D" id="3.20.20.70">
    <property type="entry name" value="Aldolase class I"/>
    <property type="match status" value="1"/>
</dbReference>
<dbReference type="InterPro" id="IPR006638">
    <property type="entry name" value="Elp3/MiaA/NifB-like_rSAM"/>
</dbReference>
<comment type="cofactor">
    <cofactor evidence="1">
        <name>[4Fe-4S] cluster</name>
        <dbReference type="ChEBI" id="CHEBI:49883"/>
    </cofactor>
</comment>
<dbReference type="InterPro" id="IPR013785">
    <property type="entry name" value="Aldolase_TIM"/>
</dbReference>